<dbReference type="EMBL" id="SNWX01000030">
    <property type="protein sequence ID" value="TDO78291.1"/>
    <property type="molecule type" value="Genomic_DNA"/>
</dbReference>
<feature type="domain" description="KaiC" evidence="2">
    <location>
        <begin position="5"/>
        <end position="240"/>
    </location>
</feature>
<dbReference type="InterPro" id="IPR051347">
    <property type="entry name" value="Circadian_clock_KaiC-rel"/>
</dbReference>
<dbReference type="InterPro" id="IPR020588">
    <property type="entry name" value="RecA_ATP-bd"/>
</dbReference>
<dbReference type="GO" id="GO:0005524">
    <property type="term" value="F:ATP binding"/>
    <property type="evidence" value="ECO:0007669"/>
    <property type="project" value="InterPro"/>
</dbReference>
<dbReference type="PROSITE" id="PS51146">
    <property type="entry name" value="KAIC"/>
    <property type="match status" value="1"/>
</dbReference>
<protein>
    <submittedName>
        <fullName evidence="3">KaiC/GvpD/RAD55 family RecA-like ATPase</fullName>
    </submittedName>
</protein>
<proteinExistence type="predicted"/>
<reference evidence="3 4" key="1">
    <citation type="submission" date="2019-03" db="EMBL/GenBank/DDBJ databases">
        <title>Subsurface microbial communities from deep shales in Ohio and West Virginia, USA.</title>
        <authorList>
            <person name="Wrighton K."/>
        </authorList>
    </citation>
    <scope>NUCLEOTIDE SEQUENCE [LARGE SCALE GENOMIC DNA]</scope>
    <source>
        <strain evidence="3 4">MA284_T2</strain>
    </source>
</reference>
<comment type="caution">
    <text evidence="3">The sequence shown here is derived from an EMBL/GenBank/DDBJ whole genome shotgun (WGS) entry which is preliminary data.</text>
</comment>
<dbReference type="PANTHER" id="PTHR42926:SF1">
    <property type="entry name" value="CIRCADIAN CLOCK OSCILLATOR PROTEIN KAIC 1"/>
    <property type="match status" value="1"/>
</dbReference>
<dbReference type="GO" id="GO:0140664">
    <property type="term" value="F:ATP-dependent DNA damage sensor activity"/>
    <property type="evidence" value="ECO:0007669"/>
    <property type="project" value="InterPro"/>
</dbReference>
<organism evidence="3 4">
    <name type="scientific">Halanaerobium saccharolyticum</name>
    <dbReference type="NCBI Taxonomy" id="43595"/>
    <lineage>
        <taxon>Bacteria</taxon>
        <taxon>Bacillati</taxon>
        <taxon>Bacillota</taxon>
        <taxon>Clostridia</taxon>
        <taxon>Halanaerobiales</taxon>
        <taxon>Halanaerobiaceae</taxon>
        <taxon>Halanaerobium</taxon>
    </lineage>
</organism>
<evidence type="ECO:0000313" key="3">
    <source>
        <dbReference type="EMBL" id="TDO78291.1"/>
    </source>
</evidence>
<feature type="domain" description="RecA family profile 1" evidence="1">
    <location>
        <begin position="240"/>
        <end position="295"/>
    </location>
</feature>
<dbReference type="GO" id="GO:0006281">
    <property type="term" value="P:DNA repair"/>
    <property type="evidence" value="ECO:0007669"/>
    <property type="project" value="InterPro"/>
</dbReference>
<dbReference type="PROSITE" id="PS50162">
    <property type="entry name" value="RECA_2"/>
    <property type="match status" value="1"/>
</dbReference>
<dbReference type="InterPro" id="IPR014774">
    <property type="entry name" value="KaiC-like_dom"/>
</dbReference>
<dbReference type="InterPro" id="IPR027417">
    <property type="entry name" value="P-loop_NTPase"/>
</dbReference>
<evidence type="ECO:0000259" key="1">
    <source>
        <dbReference type="PROSITE" id="PS50162"/>
    </source>
</evidence>
<evidence type="ECO:0000313" key="4">
    <source>
        <dbReference type="Proteomes" id="UP000295064"/>
    </source>
</evidence>
<dbReference type="PANTHER" id="PTHR42926">
    <property type="match status" value="1"/>
</dbReference>
<accession>A0A4R6LFL0</accession>
<dbReference type="AlphaFoldDB" id="A0A4R6LFL0"/>
<sequence length="295" mass="33172">MVKNKRLLTGVEGLDVILNGGLIAKKTYLLRGGPGTGKTTLGIHYLVEGIKNDENSTLITLTENKNKLISDFNNRNFNLEKINFIDLTPSSKLIEDNQQYSVFSVEEVEKKSIIEKIIDELKVSKADRVYFDGLTQLRFLAKNEFEFRNEILSLIQFAVDRKITLLISSEANKNRPDDDLQFMTDGVIDLSFINKNRRYINISKFRGSDFITGKHSLKLTEEGMKVYPRLKINKNEFDYNNEIISSGILEVDNLLHGGIEKGTTTVISGASGVGKTTLGLQFLQAASKRGERSVI</sequence>
<dbReference type="GO" id="GO:0003677">
    <property type="term" value="F:DNA binding"/>
    <property type="evidence" value="ECO:0007669"/>
    <property type="project" value="InterPro"/>
</dbReference>
<gene>
    <name evidence="3" type="ORF">DFR79_13033</name>
</gene>
<dbReference type="InterPro" id="IPR010624">
    <property type="entry name" value="KaiC_dom"/>
</dbReference>
<name>A0A4R6LFL0_9FIRM</name>
<dbReference type="Proteomes" id="UP000295064">
    <property type="component" value="Unassembled WGS sequence"/>
</dbReference>
<dbReference type="Pfam" id="PF06745">
    <property type="entry name" value="ATPase"/>
    <property type="match status" value="2"/>
</dbReference>
<dbReference type="RefSeq" id="WP_208107555.1">
    <property type="nucleotide sequence ID" value="NZ_SNWX01000030.1"/>
</dbReference>
<dbReference type="Gene3D" id="3.40.50.300">
    <property type="entry name" value="P-loop containing nucleotide triphosphate hydrolases"/>
    <property type="match status" value="2"/>
</dbReference>
<evidence type="ECO:0000259" key="2">
    <source>
        <dbReference type="PROSITE" id="PS51146"/>
    </source>
</evidence>
<dbReference type="SUPFAM" id="SSF52540">
    <property type="entry name" value="P-loop containing nucleoside triphosphate hydrolases"/>
    <property type="match status" value="2"/>
</dbReference>